<reference evidence="1 2" key="1">
    <citation type="submission" date="2021-01" db="EMBL/GenBank/DDBJ databases">
        <title>Whole genome shotgun sequence of Actinoplanes lobatus NBRC 12513.</title>
        <authorList>
            <person name="Komaki H."/>
            <person name="Tamura T."/>
        </authorList>
    </citation>
    <scope>NUCLEOTIDE SEQUENCE [LARGE SCALE GENOMIC DNA]</scope>
    <source>
        <strain evidence="1 2">NBRC 12513</strain>
    </source>
</reference>
<organism evidence="1 2">
    <name type="scientific">Actinoplanes lobatus</name>
    <dbReference type="NCBI Taxonomy" id="113568"/>
    <lineage>
        <taxon>Bacteria</taxon>
        <taxon>Bacillati</taxon>
        <taxon>Actinomycetota</taxon>
        <taxon>Actinomycetes</taxon>
        <taxon>Micromonosporales</taxon>
        <taxon>Micromonosporaceae</taxon>
        <taxon>Actinoplanes</taxon>
    </lineage>
</organism>
<evidence type="ECO:0000313" key="2">
    <source>
        <dbReference type="Proteomes" id="UP000631312"/>
    </source>
</evidence>
<name>A0ABQ4AL55_9ACTN</name>
<dbReference type="EMBL" id="BOMP01000076">
    <property type="protein sequence ID" value="GIE41732.1"/>
    <property type="molecule type" value="Genomic_DNA"/>
</dbReference>
<dbReference type="Proteomes" id="UP000631312">
    <property type="component" value="Unassembled WGS sequence"/>
</dbReference>
<proteinExistence type="predicted"/>
<evidence type="ECO:0000313" key="1">
    <source>
        <dbReference type="EMBL" id="GIE41732.1"/>
    </source>
</evidence>
<gene>
    <name evidence="1" type="ORF">Alo02nite_46300</name>
</gene>
<sequence>MLTNMPSIRPDSAWITSRWDIRPDDSALSVTTAVIDFFQISETMAARVEPNLPFAQKVNR</sequence>
<keyword evidence="2" id="KW-1185">Reference proteome</keyword>
<comment type="caution">
    <text evidence="1">The sequence shown here is derived from an EMBL/GenBank/DDBJ whole genome shotgun (WGS) entry which is preliminary data.</text>
</comment>
<protein>
    <submittedName>
        <fullName evidence="1">Uncharacterized protein</fullName>
    </submittedName>
</protein>
<accession>A0ABQ4AL55</accession>